<reference evidence="2 3" key="1">
    <citation type="submission" date="2019-04" db="EMBL/GenBank/DDBJ databases">
        <title>Streptomyces oryziradicis sp. nov., a novel actinomycete isolated from rhizosphere soil of rice (Oryza sativa L.).</title>
        <authorList>
            <person name="Li C."/>
        </authorList>
    </citation>
    <scope>NUCLEOTIDE SEQUENCE [LARGE SCALE GENOMIC DNA]</scope>
    <source>
        <strain evidence="2 3">NEAU-C40</strain>
    </source>
</reference>
<evidence type="ECO:0000313" key="3">
    <source>
        <dbReference type="Proteomes" id="UP000305778"/>
    </source>
</evidence>
<protein>
    <recommendedName>
        <fullName evidence="1">Zinc finger CGNR domain-containing protein</fullName>
    </recommendedName>
</protein>
<dbReference type="SUPFAM" id="SSF160904">
    <property type="entry name" value="Jann2411-like"/>
    <property type="match status" value="1"/>
</dbReference>
<dbReference type="InterPro" id="IPR010852">
    <property type="entry name" value="ABATE"/>
</dbReference>
<accession>A0A4U0T8X2</accession>
<dbReference type="Pfam" id="PF11706">
    <property type="entry name" value="zf-CGNR"/>
    <property type="match status" value="1"/>
</dbReference>
<name>A0A4U0T8X2_9ACTN</name>
<proteinExistence type="predicted"/>
<sequence length="71" mass="8111">MGRLLSLTAPAGFHGTWRRLKICPSEHCQWAFYDHSKNRSGTWCQMAECGNRAKARAYRNRRTEPSDAAAQ</sequence>
<dbReference type="PANTHER" id="PTHR35525">
    <property type="entry name" value="BLL6575 PROTEIN"/>
    <property type="match status" value="1"/>
</dbReference>
<dbReference type="PANTHER" id="PTHR35525:SF3">
    <property type="entry name" value="BLL6575 PROTEIN"/>
    <property type="match status" value="1"/>
</dbReference>
<dbReference type="InterPro" id="IPR023286">
    <property type="entry name" value="ABATE_dom_sf"/>
</dbReference>
<evidence type="ECO:0000259" key="1">
    <source>
        <dbReference type="Pfam" id="PF11706"/>
    </source>
</evidence>
<feature type="domain" description="Zinc finger CGNR" evidence="1">
    <location>
        <begin position="19"/>
        <end position="62"/>
    </location>
</feature>
<gene>
    <name evidence="2" type="ORF">FCI23_09025</name>
</gene>
<comment type="caution">
    <text evidence="2">The sequence shown here is derived from an EMBL/GenBank/DDBJ whole genome shotgun (WGS) entry which is preliminary data.</text>
</comment>
<dbReference type="Proteomes" id="UP000305778">
    <property type="component" value="Unassembled WGS sequence"/>
</dbReference>
<dbReference type="Gene3D" id="1.10.3300.10">
    <property type="entry name" value="Jann2411-like domain"/>
    <property type="match status" value="1"/>
</dbReference>
<organism evidence="2 3">
    <name type="scientific">Actinacidiphila oryziradicis</name>
    <dbReference type="NCBI Taxonomy" id="2571141"/>
    <lineage>
        <taxon>Bacteria</taxon>
        <taxon>Bacillati</taxon>
        <taxon>Actinomycetota</taxon>
        <taxon>Actinomycetes</taxon>
        <taxon>Kitasatosporales</taxon>
        <taxon>Streptomycetaceae</taxon>
        <taxon>Actinacidiphila</taxon>
    </lineage>
</organism>
<dbReference type="AlphaFoldDB" id="A0A4U0T8X2"/>
<dbReference type="OrthoDB" id="123307at2"/>
<dbReference type="InterPro" id="IPR021005">
    <property type="entry name" value="Znf_CGNR"/>
</dbReference>
<evidence type="ECO:0000313" key="2">
    <source>
        <dbReference type="EMBL" id="TKA12045.1"/>
    </source>
</evidence>
<dbReference type="EMBL" id="SUMC01000006">
    <property type="protein sequence ID" value="TKA12045.1"/>
    <property type="molecule type" value="Genomic_DNA"/>
</dbReference>
<keyword evidence="3" id="KW-1185">Reference proteome</keyword>